<dbReference type="GO" id="GO:0016607">
    <property type="term" value="C:nuclear speck"/>
    <property type="evidence" value="ECO:0007669"/>
    <property type="project" value="TreeGrafter"/>
</dbReference>
<dbReference type="OrthoDB" id="1917198at2759"/>
<gene>
    <name evidence="7" type="ORF">CFOL_v3_34262</name>
</gene>
<protein>
    <submittedName>
        <fullName evidence="7">Fip1 domain-containing protein</fullName>
    </submittedName>
</protein>
<reference evidence="8" key="1">
    <citation type="submission" date="2016-04" db="EMBL/GenBank/DDBJ databases">
        <title>Cephalotus genome sequencing.</title>
        <authorList>
            <person name="Fukushima K."/>
            <person name="Hasebe M."/>
            <person name="Fang X."/>
        </authorList>
    </citation>
    <scope>NUCLEOTIDE SEQUENCE [LARGE SCALE GENOMIC DNA]</scope>
    <source>
        <strain evidence="8">cv. St1</strain>
    </source>
</reference>
<evidence type="ECO:0000256" key="2">
    <source>
        <dbReference type="ARBA" id="ARBA00007459"/>
    </source>
</evidence>
<name>A0A1Q3DEE7_CEPFO</name>
<dbReference type="InParanoid" id="A0A1Q3DEE7"/>
<feature type="compositionally biased region" description="Basic and acidic residues" evidence="5">
    <location>
        <begin position="756"/>
        <end position="796"/>
    </location>
</feature>
<feature type="compositionally biased region" description="Acidic residues" evidence="5">
    <location>
        <begin position="120"/>
        <end position="131"/>
    </location>
</feature>
<dbReference type="EMBL" id="BDDD01006681">
    <property type="protein sequence ID" value="GAV90860.1"/>
    <property type="molecule type" value="Genomic_DNA"/>
</dbReference>
<feature type="region of interest" description="Disordered" evidence="5">
    <location>
        <begin position="418"/>
        <end position="506"/>
    </location>
</feature>
<feature type="compositionally biased region" description="Basic and acidic residues" evidence="5">
    <location>
        <begin position="882"/>
        <end position="896"/>
    </location>
</feature>
<evidence type="ECO:0000259" key="6">
    <source>
        <dbReference type="Pfam" id="PF05182"/>
    </source>
</evidence>
<dbReference type="Pfam" id="PF05182">
    <property type="entry name" value="Fip1"/>
    <property type="match status" value="1"/>
</dbReference>
<keyword evidence="8" id="KW-1185">Reference proteome</keyword>
<dbReference type="PANTHER" id="PTHR36884">
    <property type="entry name" value="FIP1[III]-LIKE PROTEIN"/>
    <property type="match status" value="1"/>
</dbReference>
<dbReference type="InterPro" id="IPR044976">
    <property type="entry name" value="FIPS5/FIPS3-like"/>
</dbReference>
<feature type="compositionally biased region" description="Polar residues" evidence="5">
    <location>
        <begin position="746"/>
        <end position="755"/>
    </location>
</feature>
<evidence type="ECO:0000256" key="3">
    <source>
        <dbReference type="ARBA" id="ARBA00022664"/>
    </source>
</evidence>
<feature type="compositionally biased region" description="Basic and acidic residues" evidence="5">
    <location>
        <begin position="711"/>
        <end position="722"/>
    </location>
</feature>
<feature type="region of interest" description="Disordered" evidence="5">
    <location>
        <begin position="983"/>
        <end position="1258"/>
    </location>
</feature>
<feature type="compositionally biased region" description="Basic and acidic residues" evidence="5">
    <location>
        <begin position="1185"/>
        <end position="1205"/>
    </location>
</feature>
<comment type="similarity">
    <text evidence="2">Belongs to the FIP1 family.</text>
</comment>
<feature type="compositionally biased region" description="Basic and acidic residues" evidence="5">
    <location>
        <begin position="94"/>
        <end position="103"/>
    </location>
</feature>
<sequence length="1336" mass="151111">MEDDDEFGDLYTDVLKPFTASSSSSSAPVLHKLSPTPSPIHLILHSDPLPLPPAPDSDPNSHLASAPPPPRVSTSNDVVKDEVNFDIEEEEEEGAHTGIDHMITDLSAAEDSSRRKDNVTEDWESDSDDDLQIVLNDNDHGTMIERRGAMDGEDDDDDDDDGTPLVILGDGGPNQGLGEEQDWGEDVGQAPDGERKEGAEATAGPGKANGGAGGGGGGGLVIAPKIGYSNHGFHPFHSQYKYVRPGATPIPGATIVNPGGAPGQVRPLVNMGPMAGRGRGDWRPPGIKGALQMQKGYPGFGVPAWGSSVAGRGFGGGLEFTLPSHKNIFDVDIDSFEEKPWKYPGVDVSDFFNFGLNEESWKDYCKQLEQHRLETTMQSKIRVYESGRTEQDFDPDLPPELAAAAGIQDVPADNFNLGKSDVVQSDVPKGSARVRPSLPTGRAIQVETGSGERLPSIDTRPPRVRDSDAIIEIVLQDSMDDDSSTGNGVKERGDSDLPRDDLKGDNITEDHVALVVDTEHSDGFQEPYDSPSRELGGRRTPFMDSDHDEIPEGGRILPFPPEAPLEYLPGSRKQSLAHPRGNFRAPHDERGTQKQARDRSPRLTSIRSKQDKKFIDNDNQEEGSYESMDDKHSPPLSSPLTVRDDRELSFEQKDAVPEDVVHADRSSEMDKEEITTKDTPKDVNLLHSVKKQMISSQVEQPVVQEIDDGEDSKAARSSENSKARSGSSRDYQKFRDGVEEEVVQDGSFSRMGSTRKQLDEIEQNFRRKDRDGRREMERNHMVLKGRDDSFPYRDMDSSLTHHSHMKSEGFDRRKDRINPDVAWQIGNDDPYSRKSRTEDMRKRERGDDLGSRHRGKLRESERSDKDEHVYPRKQLDNGSYRVHYEKDVGSRQRERDDNLKSRFELVDDYLSKRRKDEEHLRSDHAEKEEIFHVHRETTSHRKRERNDPLELQRGDDQQRVRDNIDDHHSVRQKDEAWLMRERNERQREREDWHRPKQTREEILPKREREGRVAGRSGRSAEDKAWVGHAGVKDEYKGSEKEYQHKETTRHSEQMKRRDRVDDESSSHHRGREDVHIRGNQYSNEERKSRQERSGARNVRAVNASDNQRVLEKKHKESTRKNKESEDGDNNSLVSSRKNQDDQSGNINEMGLKGTSEQGNGENKILVHRNSARKHREEASSDDELHDSRRGRSKLERWTSHKERDYSINSKSSIPLKFKEIDRNNNGGSSETSKRPDEPAKATEAVDNQHTLADEKDATDLEIKDADTRPLEDRHMDTVEKLKKRSERFKLPMPIEKDPSAIKKIESEALPAAKRESPADSEIKPERPARKRRWISN</sequence>
<dbReference type="GO" id="GO:0003723">
    <property type="term" value="F:RNA binding"/>
    <property type="evidence" value="ECO:0007669"/>
    <property type="project" value="TreeGrafter"/>
</dbReference>
<dbReference type="STRING" id="3775.A0A1Q3DEE7"/>
<evidence type="ECO:0000256" key="1">
    <source>
        <dbReference type="ARBA" id="ARBA00004123"/>
    </source>
</evidence>
<proteinExistence type="inferred from homology"/>
<feature type="region of interest" description="Disordered" evidence="5">
    <location>
        <begin position="18"/>
        <end position="213"/>
    </location>
</feature>
<feature type="compositionally biased region" description="Basic and acidic residues" evidence="5">
    <location>
        <begin position="983"/>
        <end position="1076"/>
    </location>
</feature>
<feature type="compositionally biased region" description="Basic and acidic residues" evidence="5">
    <location>
        <begin position="1231"/>
        <end position="1240"/>
    </location>
</feature>
<dbReference type="InterPro" id="IPR007854">
    <property type="entry name" value="Fip1_dom"/>
</dbReference>
<feature type="region of interest" description="Disordered" evidence="5">
    <location>
        <begin position="518"/>
        <end position="896"/>
    </location>
</feature>
<evidence type="ECO:0000313" key="8">
    <source>
        <dbReference type="Proteomes" id="UP000187406"/>
    </source>
</evidence>
<accession>A0A1Q3DEE7</accession>
<feature type="compositionally biased region" description="Basic and acidic residues" evidence="5">
    <location>
        <begin position="1108"/>
        <end position="1124"/>
    </location>
</feature>
<feature type="compositionally biased region" description="Basic and acidic residues" evidence="5">
    <location>
        <begin position="137"/>
        <end position="150"/>
    </location>
</feature>
<feature type="region of interest" description="Disordered" evidence="5">
    <location>
        <begin position="915"/>
        <end position="970"/>
    </location>
</feature>
<feature type="compositionally biased region" description="Basic and acidic residues" evidence="5">
    <location>
        <begin position="585"/>
        <end position="601"/>
    </location>
</feature>
<dbReference type="Proteomes" id="UP000187406">
    <property type="component" value="Unassembled WGS sequence"/>
</dbReference>
<feature type="compositionally biased region" description="Basic and acidic residues" evidence="5">
    <location>
        <begin position="1083"/>
        <end position="1094"/>
    </location>
</feature>
<feature type="domain" description="Pre-mRNA polyadenylation factor Fip1" evidence="6">
    <location>
        <begin position="330"/>
        <end position="372"/>
    </location>
</feature>
<evidence type="ECO:0000313" key="7">
    <source>
        <dbReference type="EMBL" id="GAV90860.1"/>
    </source>
</evidence>
<feature type="compositionally biased region" description="Basic and acidic residues" evidence="5">
    <location>
        <begin position="642"/>
        <end position="681"/>
    </location>
</feature>
<feature type="compositionally biased region" description="Acidic residues" evidence="5">
    <location>
        <begin position="84"/>
        <end position="93"/>
    </location>
</feature>
<dbReference type="PANTHER" id="PTHR36884:SF1">
    <property type="entry name" value="FIP1[V]-LIKE PROTEIN"/>
    <property type="match status" value="1"/>
</dbReference>
<evidence type="ECO:0000256" key="4">
    <source>
        <dbReference type="ARBA" id="ARBA00023242"/>
    </source>
</evidence>
<keyword evidence="4" id="KW-0539">Nucleus</keyword>
<dbReference type="GO" id="GO:0006397">
    <property type="term" value="P:mRNA processing"/>
    <property type="evidence" value="ECO:0007669"/>
    <property type="project" value="UniProtKB-KW"/>
</dbReference>
<comment type="subcellular location">
    <subcellularLocation>
        <location evidence="1">Nucleus</location>
    </subcellularLocation>
</comment>
<evidence type="ECO:0000256" key="5">
    <source>
        <dbReference type="SAM" id="MobiDB-lite"/>
    </source>
</evidence>
<keyword evidence="3" id="KW-0507">mRNA processing</keyword>
<comment type="caution">
    <text evidence="7">The sequence shown here is derived from an EMBL/GenBank/DDBJ whole genome shotgun (WGS) entry which is preliminary data.</text>
</comment>
<feature type="compositionally biased region" description="Polar residues" evidence="5">
    <location>
        <begin position="1129"/>
        <end position="1146"/>
    </location>
</feature>
<feature type="compositionally biased region" description="Acidic residues" evidence="5">
    <location>
        <begin position="151"/>
        <end position="162"/>
    </location>
</feature>
<feature type="compositionally biased region" description="Basic and acidic residues" evidence="5">
    <location>
        <begin position="830"/>
        <end position="875"/>
    </location>
</feature>
<feature type="compositionally biased region" description="Basic and acidic residues" evidence="5">
    <location>
        <begin position="805"/>
        <end position="818"/>
    </location>
</feature>
<dbReference type="FunCoup" id="A0A1Q3DEE7">
    <property type="interactions" value="1004"/>
</dbReference>
<feature type="compositionally biased region" description="Basic and acidic residues" evidence="5">
    <location>
        <begin position="489"/>
        <end position="506"/>
    </location>
</feature>
<organism evidence="7 8">
    <name type="scientific">Cephalotus follicularis</name>
    <name type="common">Albany pitcher plant</name>
    <dbReference type="NCBI Taxonomy" id="3775"/>
    <lineage>
        <taxon>Eukaryota</taxon>
        <taxon>Viridiplantae</taxon>
        <taxon>Streptophyta</taxon>
        <taxon>Embryophyta</taxon>
        <taxon>Tracheophyta</taxon>
        <taxon>Spermatophyta</taxon>
        <taxon>Magnoliopsida</taxon>
        <taxon>eudicotyledons</taxon>
        <taxon>Gunneridae</taxon>
        <taxon>Pentapetalae</taxon>
        <taxon>rosids</taxon>
        <taxon>fabids</taxon>
        <taxon>Oxalidales</taxon>
        <taxon>Cephalotaceae</taxon>
        <taxon>Cephalotus</taxon>
    </lineage>
</organism>
<feature type="region of interest" description="Disordered" evidence="5">
    <location>
        <begin position="1306"/>
        <end position="1336"/>
    </location>
</feature>
<feature type="compositionally biased region" description="Basic and acidic residues" evidence="5">
    <location>
        <begin position="1306"/>
        <end position="1327"/>
    </location>
</feature>